<evidence type="ECO:0000313" key="2">
    <source>
        <dbReference type="EMBL" id="MQW40476.1"/>
    </source>
</evidence>
<proteinExistence type="predicted"/>
<reference evidence="2 3" key="1">
    <citation type="submission" date="2019-10" db="EMBL/GenBank/DDBJ databases">
        <authorList>
            <person name="Dong K."/>
        </authorList>
    </citation>
    <scope>NUCLEOTIDE SEQUENCE [LARGE SCALE GENOMIC DNA]</scope>
    <source>
        <strain evidence="2 3">DSM 28960</strain>
    </source>
</reference>
<keyword evidence="1" id="KW-1133">Transmembrane helix</keyword>
<sequence>MNWRKFPFPLIVTMVYVALGTWTGLWDKAWVIYLTIPIYYSIVGALRGNSKKKSVKANKHDDWSNF</sequence>
<protein>
    <submittedName>
        <fullName evidence="2">Uncharacterized protein</fullName>
    </submittedName>
</protein>
<accession>A0A7X2D1F3</accession>
<dbReference type="Proteomes" id="UP000439550">
    <property type="component" value="Unassembled WGS sequence"/>
</dbReference>
<organism evidence="2 3">
    <name type="scientific">Lactococcus hircilactis</name>
    <dbReference type="NCBI Taxonomy" id="1494462"/>
    <lineage>
        <taxon>Bacteria</taxon>
        <taxon>Bacillati</taxon>
        <taxon>Bacillota</taxon>
        <taxon>Bacilli</taxon>
        <taxon>Lactobacillales</taxon>
        <taxon>Streptococcaceae</taxon>
        <taxon>Lactococcus</taxon>
    </lineage>
</organism>
<feature type="transmembrane region" description="Helical" evidence="1">
    <location>
        <begin position="30"/>
        <end position="46"/>
    </location>
</feature>
<comment type="caution">
    <text evidence="2">The sequence shown here is derived from an EMBL/GenBank/DDBJ whole genome shotgun (WGS) entry which is preliminary data.</text>
</comment>
<keyword evidence="3" id="KW-1185">Reference proteome</keyword>
<feature type="transmembrane region" description="Helical" evidence="1">
    <location>
        <begin position="7"/>
        <end position="24"/>
    </location>
</feature>
<gene>
    <name evidence="2" type="ORF">GHI93_11155</name>
</gene>
<dbReference type="EMBL" id="WITJ01000020">
    <property type="protein sequence ID" value="MQW40476.1"/>
    <property type="molecule type" value="Genomic_DNA"/>
</dbReference>
<keyword evidence="1" id="KW-0472">Membrane</keyword>
<keyword evidence="1" id="KW-0812">Transmembrane</keyword>
<dbReference type="AlphaFoldDB" id="A0A7X2D1F3"/>
<name>A0A7X2D1F3_9LACT</name>
<evidence type="ECO:0000313" key="3">
    <source>
        <dbReference type="Proteomes" id="UP000439550"/>
    </source>
</evidence>
<evidence type="ECO:0000256" key="1">
    <source>
        <dbReference type="SAM" id="Phobius"/>
    </source>
</evidence>
<dbReference type="OrthoDB" id="9781544at2"/>
<dbReference type="RefSeq" id="WP_153497106.1">
    <property type="nucleotide sequence ID" value="NZ_CAXYUY010000006.1"/>
</dbReference>